<keyword evidence="1" id="KW-1133">Transmembrane helix</keyword>
<name>A0A126QL04_9BACT</name>
<evidence type="ECO:0000313" key="5">
    <source>
        <dbReference type="Proteomes" id="UP000295506"/>
    </source>
</evidence>
<feature type="transmembrane region" description="Helical" evidence="1">
    <location>
        <begin position="6"/>
        <end position="24"/>
    </location>
</feature>
<protein>
    <recommendedName>
        <fullName evidence="6">DUF4129 domain-containing protein</fullName>
    </recommendedName>
</protein>
<dbReference type="AlphaFoldDB" id="A0A126QL04"/>
<dbReference type="OrthoDB" id="5459507at2"/>
<evidence type="ECO:0000313" key="3">
    <source>
        <dbReference type="EMBL" id="TDT89104.1"/>
    </source>
</evidence>
<evidence type="ECO:0000313" key="2">
    <source>
        <dbReference type="EMBL" id="AMK10497.1"/>
    </source>
</evidence>
<evidence type="ECO:0008006" key="6">
    <source>
        <dbReference type="Google" id="ProtNLM"/>
    </source>
</evidence>
<keyword evidence="4" id="KW-1185">Reference proteome</keyword>
<dbReference type="Proteomes" id="UP000055611">
    <property type="component" value="Chromosome"/>
</dbReference>
<organism evidence="3 5">
    <name type="scientific">Pseudodesulfovibrio indicus</name>
    <dbReference type="NCBI Taxonomy" id="1716143"/>
    <lineage>
        <taxon>Bacteria</taxon>
        <taxon>Pseudomonadati</taxon>
        <taxon>Thermodesulfobacteriota</taxon>
        <taxon>Desulfovibrionia</taxon>
        <taxon>Desulfovibrionales</taxon>
        <taxon>Desulfovibrionaceae</taxon>
    </lineage>
</organism>
<reference evidence="3 5" key="2">
    <citation type="submission" date="2019-03" db="EMBL/GenBank/DDBJ databases">
        <title>Genomic Encyclopedia of Type Strains, Phase IV (KMG-IV): sequencing the most valuable type-strain genomes for metagenomic binning, comparative biology and taxonomic classification.</title>
        <authorList>
            <person name="Goeker M."/>
        </authorList>
    </citation>
    <scope>NUCLEOTIDE SEQUENCE [LARGE SCALE GENOMIC DNA]</scope>
    <source>
        <strain evidence="3 5">DSM 101483</strain>
    </source>
</reference>
<keyword evidence="1" id="KW-0812">Transmembrane</keyword>
<dbReference type="RefSeq" id="WP_066801061.1">
    <property type="nucleotide sequence ID" value="NZ_CP014206.1"/>
</dbReference>
<keyword evidence="1" id="KW-0472">Membrane</keyword>
<evidence type="ECO:0000256" key="1">
    <source>
        <dbReference type="SAM" id="Phobius"/>
    </source>
</evidence>
<evidence type="ECO:0000313" key="4">
    <source>
        <dbReference type="Proteomes" id="UP000055611"/>
    </source>
</evidence>
<accession>A0A126QL04</accession>
<reference evidence="2 4" key="1">
    <citation type="journal article" date="2016" name="Front. Microbiol.">
        <title>Genome Sequence of the Piezophilic, Mesophilic Sulfate-Reducing Bacterium Desulfovibrio indicus J2T.</title>
        <authorList>
            <person name="Cao J."/>
            <person name="Maignien L."/>
            <person name="Shao Z."/>
            <person name="Alain K."/>
            <person name="Jebbar M."/>
        </authorList>
    </citation>
    <scope>NUCLEOTIDE SEQUENCE [LARGE SCALE GENOMIC DNA]</scope>
    <source>
        <strain evidence="2 4">J2</strain>
    </source>
</reference>
<proteinExistence type="predicted"/>
<dbReference type="Proteomes" id="UP000295506">
    <property type="component" value="Unassembled WGS sequence"/>
</dbReference>
<dbReference type="EMBL" id="CP014206">
    <property type="protein sequence ID" value="AMK10497.1"/>
    <property type="molecule type" value="Genomic_DNA"/>
</dbReference>
<gene>
    <name evidence="2" type="ORF">AWY79_04875</name>
    <name evidence="3" type="ORF">EDC59_10497</name>
</gene>
<dbReference type="KEGG" id="dej:AWY79_04875"/>
<sequence length="147" mass="17264">MLDMNIWLGVIVLTLVLYGVRWWHSSTRKVRVYRISPESLKRAKEVLIAVLPLVEDGESFPLDQGRLPHSKEDVKSAAKIMAYYFWRSKQHDELARVKQCFVALSRFQDNSTDMEAQERQASRERAQLERELSYYMTHSPFNARRGC</sequence>
<dbReference type="EMBL" id="SOBK01000004">
    <property type="protein sequence ID" value="TDT89104.1"/>
    <property type="molecule type" value="Genomic_DNA"/>
</dbReference>